<dbReference type="AlphaFoldDB" id="F9GFI8"/>
<sequence>MEVMELVEKQPTARPFQCDWRSCTKVLRLHLQTSNRELRVGVELQPLQVSPVIDVSIRAGVPTSVPVMVALKVTMIEHQRTSHQQGMSPNHILHDCSSDSEDDEPPSTPQHSAMTWSPCDIVSMDQAIPHGPLHRVTSYADFNQQVHDQHIPQQYANGHGISSNQ</sequence>
<evidence type="ECO:0000313" key="2">
    <source>
        <dbReference type="EMBL" id="EGU72070.1"/>
    </source>
</evidence>
<dbReference type="EMBL" id="AFQF01007001">
    <property type="protein sequence ID" value="EGU72070.1"/>
    <property type="molecule type" value="Genomic_DNA"/>
</dbReference>
<protein>
    <submittedName>
        <fullName evidence="2">Uncharacterized protein</fullName>
    </submittedName>
</protein>
<accession>F9GFI8</accession>
<organism evidence="2">
    <name type="scientific">Fusarium oxysporum (strain Fo5176)</name>
    <name type="common">Fusarium vascular wilt</name>
    <dbReference type="NCBI Taxonomy" id="660025"/>
    <lineage>
        <taxon>Eukaryota</taxon>
        <taxon>Fungi</taxon>
        <taxon>Dikarya</taxon>
        <taxon>Ascomycota</taxon>
        <taxon>Pezizomycotina</taxon>
        <taxon>Sordariomycetes</taxon>
        <taxon>Hypocreomycetidae</taxon>
        <taxon>Hypocreales</taxon>
        <taxon>Nectriaceae</taxon>
        <taxon>Fusarium</taxon>
        <taxon>Fusarium oxysporum species complex</taxon>
    </lineage>
</organism>
<proteinExistence type="predicted"/>
<reference evidence="2" key="1">
    <citation type="journal article" date="2012" name="Mol. Plant Microbe Interact.">
        <title>A highly conserved effector in Fusarium oxysporum is required for full virulence on Arabidopsis.</title>
        <authorList>
            <person name="Thatcher L.F."/>
            <person name="Gardiner D.M."/>
            <person name="Kazan K."/>
            <person name="Manners J."/>
        </authorList>
    </citation>
    <scope>NUCLEOTIDE SEQUENCE [LARGE SCALE GENOMIC DNA]</scope>
    <source>
        <strain evidence="2">Fo5176</strain>
    </source>
</reference>
<gene>
    <name evidence="2" type="ORF">FOXB_17422</name>
</gene>
<feature type="region of interest" description="Disordered" evidence="1">
    <location>
        <begin position="80"/>
        <end position="115"/>
    </location>
</feature>
<comment type="caution">
    <text evidence="2">The sequence shown here is derived from an EMBL/GenBank/DDBJ whole genome shotgun (WGS) entry which is preliminary data.</text>
</comment>
<dbReference type="STRING" id="660025.F9GFI8"/>
<name>F9GFI8_FUSOF</name>
<evidence type="ECO:0000256" key="1">
    <source>
        <dbReference type="SAM" id="MobiDB-lite"/>
    </source>
</evidence>